<reference evidence="7 8" key="1">
    <citation type="journal article" date="2016" name="Nat. Commun.">
        <title>Thousands of microbial genomes shed light on interconnected biogeochemical processes in an aquifer system.</title>
        <authorList>
            <person name="Anantharaman K."/>
            <person name="Brown C.T."/>
            <person name="Hug L.A."/>
            <person name="Sharon I."/>
            <person name="Castelle C.J."/>
            <person name="Probst A.J."/>
            <person name="Thomas B.C."/>
            <person name="Singh A."/>
            <person name="Wilkins M.J."/>
            <person name="Karaoz U."/>
            <person name="Brodie E.L."/>
            <person name="Williams K.H."/>
            <person name="Hubbard S.S."/>
            <person name="Banfield J.F."/>
        </authorList>
    </citation>
    <scope>NUCLEOTIDE SEQUENCE [LARGE SCALE GENOMIC DNA]</scope>
</reference>
<evidence type="ECO:0000256" key="1">
    <source>
        <dbReference type="ARBA" id="ARBA00004141"/>
    </source>
</evidence>
<dbReference type="Proteomes" id="UP000178869">
    <property type="component" value="Unassembled WGS sequence"/>
</dbReference>
<evidence type="ECO:0000256" key="5">
    <source>
        <dbReference type="SAM" id="Phobius"/>
    </source>
</evidence>
<evidence type="ECO:0000256" key="2">
    <source>
        <dbReference type="ARBA" id="ARBA00022692"/>
    </source>
</evidence>
<evidence type="ECO:0000256" key="3">
    <source>
        <dbReference type="ARBA" id="ARBA00022989"/>
    </source>
</evidence>
<keyword evidence="3 5" id="KW-1133">Transmembrane helix</keyword>
<feature type="transmembrane region" description="Helical" evidence="5">
    <location>
        <begin position="114"/>
        <end position="135"/>
    </location>
</feature>
<sequence>MLDKIRGKLLPYAPIFLRLGIGVVFMLFAVQKLGSPEQGRAEIQILLNLKIGGAAALNYILGVMEIIIAISLFSGAFIRWTGLGAAMLVMLFLGGLVSKYGFSQDPTLNRDLGLIGGLISLWVQGAGPLSLDAWFEKKKKKAQINQ</sequence>
<dbReference type="GO" id="GO:0030416">
    <property type="term" value="P:methylamine metabolic process"/>
    <property type="evidence" value="ECO:0007669"/>
    <property type="project" value="InterPro"/>
</dbReference>
<comment type="caution">
    <text evidence="7">The sequence shown here is derived from an EMBL/GenBank/DDBJ whole genome shotgun (WGS) entry which is preliminary data.</text>
</comment>
<feature type="transmembrane region" description="Helical" evidence="5">
    <location>
        <begin position="80"/>
        <end position="102"/>
    </location>
</feature>
<dbReference type="GO" id="GO:0005886">
    <property type="term" value="C:plasma membrane"/>
    <property type="evidence" value="ECO:0007669"/>
    <property type="project" value="TreeGrafter"/>
</dbReference>
<gene>
    <name evidence="7" type="ORF">A2828_02540</name>
</gene>
<dbReference type="InterPro" id="IPR051907">
    <property type="entry name" value="DoxX-like_oxidoreductase"/>
</dbReference>
<organism evidence="7 8">
    <name type="scientific">Candidatus Terrybacteria bacterium RIFCSPHIGHO2_01_FULL_43_35</name>
    <dbReference type="NCBI Taxonomy" id="1802361"/>
    <lineage>
        <taxon>Bacteria</taxon>
        <taxon>Candidatus Terryibacteriota</taxon>
    </lineage>
</organism>
<dbReference type="PANTHER" id="PTHR33452:SF1">
    <property type="entry name" value="INNER MEMBRANE PROTEIN YPHA-RELATED"/>
    <property type="match status" value="1"/>
</dbReference>
<comment type="subcellular location">
    <subcellularLocation>
        <location evidence="1">Membrane</location>
        <topology evidence="1">Multi-pass membrane protein</topology>
    </subcellularLocation>
</comment>
<feature type="transmembrane region" description="Helical" evidence="5">
    <location>
        <begin position="51"/>
        <end position="73"/>
    </location>
</feature>
<name>A0A1G2PEH7_9BACT</name>
<accession>A0A1G2PEH7</accession>
<dbReference type="InterPro" id="IPR009908">
    <property type="entry name" value="Methylamine_util_MauE"/>
</dbReference>
<evidence type="ECO:0000259" key="6">
    <source>
        <dbReference type="Pfam" id="PF07291"/>
    </source>
</evidence>
<dbReference type="PANTHER" id="PTHR33452">
    <property type="entry name" value="OXIDOREDUCTASE CATD-RELATED"/>
    <property type="match status" value="1"/>
</dbReference>
<evidence type="ECO:0000256" key="4">
    <source>
        <dbReference type="ARBA" id="ARBA00023136"/>
    </source>
</evidence>
<evidence type="ECO:0000313" key="7">
    <source>
        <dbReference type="EMBL" id="OHA46750.1"/>
    </source>
</evidence>
<evidence type="ECO:0000313" key="8">
    <source>
        <dbReference type="Proteomes" id="UP000178869"/>
    </source>
</evidence>
<dbReference type="Pfam" id="PF07291">
    <property type="entry name" value="MauE"/>
    <property type="match status" value="1"/>
</dbReference>
<dbReference type="AlphaFoldDB" id="A0A1G2PEH7"/>
<keyword evidence="4 5" id="KW-0472">Membrane</keyword>
<proteinExistence type="predicted"/>
<feature type="transmembrane region" description="Helical" evidence="5">
    <location>
        <begin position="12"/>
        <end position="31"/>
    </location>
</feature>
<protein>
    <recommendedName>
        <fullName evidence="6">Methylamine utilisation protein MauE domain-containing protein</fullName>
    </recommendedName>
</protein>
<dbReference type="EMBL" id="MHSR01000013">
    <property type="protein sequence ID" value="OHA46750.1"/>
    <property type="molecule type" value="Genomic_DNA"/>
</dbReference>
<keyword evidence="2 5" id="KW-0812">Transmembrane</keyword>
<feature type="domain" description="Methylamine utilisation protein MauE" evidence="6">
    <location>
        <begin position="12"/>
        <end position="101"/>
    </location>
</feature>